<protein>
    <recommendedName>
        <fullName evidence="2">CBS domain-containing protein</fullName>
    </recommendedName>
</protein>
<gene>
    <name evidence="3" type="ORF">MNBD_NITROSPINAE01-1340</name>
</gene>
<dbReference type="InterPro" id="IPR000644">
    <property type="entry name" value="CBS_dom"/>
</dbReference>
<dbReference type="SUPFAM" id="SSF54631">
    <property type="entry name" value="CBS-domain pair"/>
    <property type="match status" value="1"/>
</dbReference>
<dbReference type="PANTHER" id="PTHR48108:SF26">
    <property type="entry name" value="CBS DOMAIN-CONTAINING PROTEIN DDB_G0289609"/>
    <property type="match status" value="1"/>
</dbReference>
<dbReference type="InterPro" id="IPR051462">
    <property type="entry name" value="CBS_domain-containing"/>
</dbReference>
<evidence type="ECO:0000259" key="2">
    <source>
        <dbReference type="PROSITE" id="PS51371"/>
    </source>
</evidence>
<evidence type="ECO:0000256" key="1">
    <source>
        <dbReference type="ARBA" id="ARBA00022737"/>
    </source>
</evidence>
<name>A0A3B1BHN6_9ZZZZ</name>
<keyword evidence="1" id="KW-0677">Repeat</keyword>
<dbReference type="EMBL" id="UOGC01000015">
    <property type="protein sequence ID" value="VAX15612.1"/>
    <property type="molecule type" value="Genomic_DNA"/>
</dbReference>
<feature type="domain" description="CBS" evidence="2">
    <location>
        <begin position="80"/>
        <end position="133"/>
    </location>
</feature>
<dbReference type="InterPro" id="IPR046342">
    <property type="entry name" value="CBS_dom_sf"/>
</dbReference>
<proteinExistence type="predicted"/>
<dbReference type="PANTHER" id="PTHR48108">
    <property type="entry name" value="CBS DOMAIN-CONTAINING PROTEIN CBSX2, CHLOROPLASTIC"/>
    <property type="match status" value="1"/>
</dbReference>
<dbReference type="SMART" id="SM00116">
    <property type="entry name" value="CBS"/>
    <property type="match status" value="2"/>
</dbReference>
<reference evidence="3" key="1">
    <citation type="submission" date="2018-06" db="EMBL/GenBank/DDBJ databases">
        <authorList>
            <person name="Zhirakovskaya E."/>
        </authorList>
    </citation>
    <scope>NUCLEOTIDE SEQUENCE</scope>
</reference>
<dbReference type="PROSITE" id="PS51371">
    <property type="entry name" value="CBS"/>
    <property type="match status" value="2"/>
</dbReference>
<dbReference type="AlphaFoldDB" id="A0A3B1BHN6"/>
<sequence length="133" mass="14125">MSDFNTLLAVKDLISQNIVTADSSITVSESAQIMAEKDISSVILTNSGGELAGIITETDIVRKVVAEKIDPEKATAESAMNSEVHKINGDASIFEARQKMSDLHKEFNVKHLVVEENGKPLGLVSATALLGSG</sequence>
<evidence type="ECO:0000313" key="3">
    <source>
        <dbReference type="EMBL" id="VAX15612.1"/>
    </source>
</evidence>
<organism evidence="3">
    <name type="scientific">hydrothermal vent metagenome</name>
    <dbReference type="NCBI Taxonomy" id="652676"/>
    <lineage>
        <taxon>unclassified sequences</taxon>
        <taxon>metagenomes</taxon>
        <taxon>ecological metagenomes</taxon>
    </lineage>
</organism>
<feature type="domain" description="CBS" evidence="2">
    <location>
        <begin position="14"/>
        <end position="72"/>
    </location>
</feature>
<dbReference type="Pfam" id="PF00571">
    <property type="entry name" value="CBS"/>
    <property type="match status" value="2"/>
</dbReference>
<dbReference type="Gene3D" id="3.10.580.10">
    <property type="entry name" value="CBS-domain"/>
    <property type="match status" value="1"/>
</dbReference>
<accession>A0A3B1BHN6</accession>